<dbReference type="AlphaFoldDB" id="A0A831UCE0"/>
<accession>A0A831UCE0</accession>
<gene>
    <name evidence="7" type="ORF">ENQ87_07865</name>
</gene>
<feature type="transmembrane region" description="Helical" evidence="6">
    <location>
        <begin position="103"/>
        <end position="123"/>
    </location>
</feature>
<keyword evidence="3 6" id="KW-0812">Transmembrane</keyword>
<dbReference type="GO" id="GO:0016020">
    <property type="term" value="C:membrane"/>
    <property type="evidence" value="ECO:0007669"/>
    <property type="project" value="UniProtKB-SubCell"/>
</dbReference>
<feature type="transmembrane region" description="Helical" evidence="6">
    <location>
        <begin position="277"/>
        <end position="300"/>
    </location>
</feature>
<comment type="subcellular location">
    <subcellularLocation>
        <location evidence="1">Membrane</location>
        <topology evidence="1">Multi-pass membrane protein</topology>
    </subcellularLocation>
</comment>
<feature type="transmembrane region" description="Helical" evidence="6">
    <location>
        <begin position="194"/>
        <end position="218"/>
    </location>
</feature>
<evidence type="ECO:0000256" key="4">
    <source>
        <dbReference type="ARBA" id="ARBA00022989"/>
    </source>
</evidence>
<feature type="transmembrane region" description="Helical" evidence="6">
    <location>
        <begin position="6"/>
        <end position="26"/>
    </location>
</feature>
<comment type="similarity">
    <text evidence="2">Belongs to the TerC family.</text>
</comment>
<evidence type="ECO:0000256" key="6">
    <source>
        <dbReference type="SAM" id="Phobius"/>
    </source>
</evidence>
<name>A0A831UCE0_GEOME</name>
<feature type="transmembrane region" description="Helical" evidence="6">
    <location>
        <begin position="224"/>
        <end position="244"/>
    </location>
</feature>
<protein>
    <submittedName>
        <fullName evidence="7">TerC family protein</fullName>
    </submittedName>
</protein>
<feature type="transmembrane region" description="Helical" evidence="6">
    <location>
        <begin position="251"/>
        <end position="271"/>
    </location>
</feature>
<dbReference type="NCBIfam" id="TIGR03718">
    <property type="entry name" value="R_switched_Alx"/>
    <property type="match status" value="1"/>
</dbReference>
<organism evidence="7">
    <name type="scientific">Geobacter metallireducens</name>
    <dbReference type="NCBI Taxonomy" id="28232"/>
    <lineage>
        <taxon>Bacteria</taxon>
        <taxon>Pseudomonadati</taxon>
        <taxon>Thermodesulfobacteriota</taxon>
        <taxon>Desulfuromonadia</taxon>
        <taxon>Geobacterales</taxon>
        <taxon>Geobacteraceae</taxon>
        <taxon>Geobacter</taxon>
    </lineage>
</organism>
<dbReference type="EMBL" id="DSOV01000037">
    <property type="protein sequence ID" value="HEN42276.1"/>
    <property type="molecule type" value="Genomic_DNA"/>
</dbReference>
<feature type="transmembrane region" description="Helical" evidence="6">
    <location>
        <begin position="78"/>
        <end position="96"/>
    </location>
</feature>
<proteinExistence type="inferred from homology"/>
<comment type="caution">
    <text evidence="7">The sequence shown here is derived from an EMBL/GenBank/DDBJ whole genome shotgun (WGS) entry which is preliminary data.</text>
</comment>
<evidence type="ECO:0000313" key="7">
    <source>
        <dbReference type="EMBL" id="HEN42276.1"/>
    </source>
</evidence>
<feature type="transmembrane region" description="Helical" evidence="6">
    <location>
        <begin position="38"/>
        <end position="58"/>
    </location>
</feature>
<reference evidence="7" key="1">
    <citation type="journal article" date="2020" name="mSystems">
        <title>Genome- and Community-Level Interaction Insights into Carbon Utilization and Element Cycling Functions of Hydrothermarchaeota in Hydrothermal Sediment.</title>
        <authorList>
            <person name="Zhou Z."/>
            <person name="Liu Y."/>
            <person name="Xu W."/>
            <person name="Pan J."/>
            <person name="Luo Z.H."/>
            <person name="Li M."/>
        </authorList>
    </citation>
    <scope>NUCLEOTIDE SEQUENCE [LARGE SCALE GENOMIC DNA]</scope>
    <source>
        <strain evidence="7">SpSt-349</strain>
    </source>
</reference>
<evidence type="ECO:0000256" key="3">
    <source>
        <dbReference type="ARBA" id="ARBA00022692"/>
    </source>
</evidence>
<feature type="transmembrane region" description="Helical" evidence="6">
    <location>
        <begin position="129"/>
        <end position="149"/>
    </location>
</feature>
<sequence>MPLQTMMWLGFGAIILVMFVIDLGLFSRKSHEIKFREALTWTLVWVSLALAFNVWIYFEMGPTKALEFFTGYLIEQSLSVDNLFVFIMIFSFFHITKVHQPKILKWGIIGALVMRAIFIMTGIELIERFHWIIYVFGGILVVTGIKMAFGGDEKIDPEKNFLIRLVRKFVPITKRIRDDRFFIKKGGIRAATPLFLALVMVESSDLIFAVDSIPAVLAVSRDPFIVYTSNVFAIMGLRSLYYLLSNVMEMFVYLKLGVSVILVYVGVKMLLVDIYHIPIIFSLGTIVGVLVISILTSITIGNRRAKAAHRA</sequence>
<dbReference type="PANTHER" id="PTHR30238:SF0">
    <property type="entry name" value="THYLAKOID MEMBRANE PROTEIN TERC, CHLOROPLASTIC"/>
    <property type="match status" value="1"/>
</dbReference>
<evidence type="ECO:0000256" key="5">
    <source>
        <dbReference type="ARBA" id="ARBA00023136"/>
    </source>
</evidence>
<keyword evidence="5 6" id="KW-0472">Membrane</keyword>
<dbReference type="InterPro" id="IPR022369">
    <property type="entry name" value="Integral_membrane_TerC_rswitch"/>
</dbReference>
<dbReference type="InterPro" id="IPR005496">
    <property type="entry name" value="Integral_membrane_TerC"/>
</dbReference>
<evidence type="ECO:0000256" key="2">
    <source>
        <dbReference type="ARBA" id="ARBA00007511"/>
    </source>
</evidence>
<evidence type="ECO:0000256" key="1">
    <source>
        <dbReference type="ARBA" id="ARBA00004141"/>
    </source>
</evidence>
<dbReference type="PANTHER" id="PTHR30238">
    <property type="entry name" value="MEMBRANE BOUND PREDICTED REDOX MODULATOR"/>
    <property type="match status" value="1"/>
</dbReference>
<keyword evidence="4 6" id="KW-1133">Transmembrane helix</keyword>
<dbReference type="Pfam" id="PF03741">
    <property type="entry name" value="TerC"/>
    <property type="match status" value="1"/>
</dbReference>